<comment type="caution">
    <text evidence="2">The sequence shown here is derived from an EMBL/GenBank/DDBJ whole genome shotgun (WGS) entry which is preliminary data.</text>
</comment>
<protein>
    <submittedName>
        <fullName evidence="2">Uncharacterized protein</fullName>
    </submittedName>
</protein>
<evidence type="ECO:0000313" key="3">
    <source>
        <dbReference type="Proteomes" id="UP001230188"/>
    </source>
</evidence>
<dbReference type="Proteomes" id="UP001230188">
    <property type="component" value="Unassembled WGS sequence"/>
</dbReference>
<feature type="region of interest" description="Disordered" evidence="1">
    <location>
        <begin position="66"/>
        <end position="87"/>
    </location>
</feature>
<evidence type="ECO:0000313" key="2">
    <source>
        <dbReference type="EMBL" id="KAJ8600874.1"/>
    </source>
</evidence>
<name>A0AAD7UC00_9STRA</name>
<sequence>MNALPDFFPLAPKACAKPAAAFFDCFSEKGNQHTQSDPDAGAKGLAECAQTLAAYEQCMTRWRRKTPQPPLYRVPEEYRSSVSSSPQ</sequence>
<evidence type="ECO:0000256" key="1">
    <source>
        <dbReference type="SAM" id="MobiDB-lite"/>
    </source>
</evidence>
<dbReference type="EMBL" id="JAQMWT010000468">
    <property type="protein sequence ID" value="KAJ8600874.1"/>
    <property type="molecule type" value="Genomic_DNA"/>
</dbReference>
<proteinExistence type="predicted"/>
<organism evidence="2 3">
    <name type="scientific">Chrysophaeum taylorii</name>
    <dbReference type="NCBI Taxonomy" id="2483200"/>
    <lineage>
        <taxon>Eukaryota</taxon>
        <taxon>Sar</taxon>
        <taxon>Stramenopiles</taxon>
        <taxon>Ochrophyta</taxon>
        <taxon>Pelagophyceae</taxon>
        <taxon>Pelagomonadales</taxon>
        <taxon>Pelagomonadaceae</taxon>
        <taxon>Chrysophaeum</taxon>
    </lineage>
</organism>
<keyword evidence="3" id="KW-1185">Reference proteome</keyword>
<gene>
    <name evidence="2" type="ORF">CTAYLR_006987</name>
</gene>
<dbReference type="AlphaFoldDB" id="A0AAD7UC00"/>
<reference evidence="2" key="1">
    <citation type="submission" date="2023-01" db="EMBL/GenBank/DDBJ databases">
        <title>Metagenome sequencing of chrysophaentin producing Chrysophaeum taylorii.</title>
        <authorList>
            <person name="Davison J."/>
            <person name="Bewley C."/>
        </authorList>
    </citation>
    <scope>NUCLEOTIDE SEQUENCE</scope>
    <source>
        <strain evidence="2">NIES-1699</strain>
    </source>
</reference>
<accession>A0AAD7UC00</accession>